<dbReference type="RefSeq" id="WP_120452392.1">
    <property type="nucleotide sequence ID" value="NZ_CP104758.1"/>
</dbReference>
<dbReference type="Proteomes" id="UP001211544">
    <property type="component" value="Chromosome"/>
</dbReference>
<feature type="domain" description="Pyruvate phosphate dikinase AMP/ATP-binding" evidence="17">
    <location>
        <begin position="22"/>
        <end position="346"/>
    </location>
</feature>
<evidence type="ECO:0000259" key="16">
    <source>
        <dbReference type="Pfam" id="PF00391"/>
    </source>
</evidence>
<keyword evidence="7 15" id="KW-0808">Transferase</keyword>
<evidence type="ECO:0000313" key="19">
    <source>
        <dbReference type="EMBL" id="WBG89421.1"/>
    </source>
</evidence>
<dbReference type="PANTHER" id="PTHR43030">
    <property type="entry name" value="PHOSPHOENOLPYRUVATE SYNTHASE"/>
    <property type="match status" value="1"/>
</dbReference>
<protein>
    <recommendedName>
        <fullName evidence="6 15">Phosphoenolpyruvate synthase</fullName>
        <shortName evidence="15">PEP synthase</shortName>
        <ecNumber evidence="5 15">2.7.9.2</ecNumber>
    </recommendedName>
    <alternativeName>
        <fullName evidence="13 15">Pyruvate, water dikinase</fullName>
    </alternativeName>
</protein>
<evidence type="ECO:0000256" key="4">
    <source>
        <dbReference type="ARBA" id="ARBA00007837"/>
    </source>
</evidence>
<dbReference type="NCBIfam" id="NF005057">
    <property type="entry name" value="PRK06464.1"/>
    <property type="match status" value="1"/>
</dbReference>
<dbReference type="GeneID" id="78232701"/>
<evidence type="ECO:0000256" key="3">
    <source>
        <dbReference type="ARBA" id="ARBA00004742"/>
    </source>
</evidence>
<dbReference type="InterPro" id="IPR040442">
    <property type="entry name" value="Pyrv_kinase-like_dom_sf"/>
</dbReference>
<dbReference type="InterPro" id="IPR018274">
    <property type="entry name" value="PEP_util_AS"/>
</dbReference>
<dbReference type="Pfam" id="PF01326">
    <property type="entry name" value="PPDK_N"/>
    <property type="match status" value="1"/>
</dbReference>
<dbReference type="AlphaFoldDB" id="A0AAJ5U7X8"/>
<evidence type="ECO:0000256" key="14">
    <source>
        <dbReference type="ARBA" id="ARBA00047700"/>
    </source>
</evidence>
<gene>
    <name evidence="19" type="primary">ppsA</name>
    <name evidence="19" type="ORF">N5580_09825</name>
</gene>
<evidence type="ECO:0000256" key="13">
    <source>
        <dbReference type="ARBA" id="ARBA00033470"/>
    </source>
</evidence>
<dbReference type="PROSITE" id="PS00742">
    <property type="entry name" value="PEP_ENZYMES_2"/>
    <property type="match status" value="1"/>
</dbReference>
<dbReference type="InterPro" id="IPR023151">
    <property type="entry name" value="PEP_util_CS"/>
</dbReference>
<keyword evidence="11 15" id="KW-0067">ATP-binding</keyword>
<dbReference type="InterPro" id="IPR036637">
    <property type="entry name" value="Phosphohistidine_dom_sf"/>
</dbReference>
<evidence type="ECO:0000256" key="8">
    <source>
        <dbReference type="ARBA" id="ARBA00022723"/>
    </source>
</evidence>
<dbReference type="Gene3D" id="3.30.1490.20">
    <property type="entry name" value="ATP-grasp fold, A domain"/>
    <property type="match status" value="1"/>
</dbReference>
<reference evidence="19 20" key="1">
    <citation type="journal article" date="2022" name="J Glob Antimicrob Resist">
        <title>First complete genome of a multidrug resistant strain of the novel human pathogen Kalamiella piersonii (GABEKP28) identified in human saliva.</title>
        <authorList>
            <person name="McDonagh F."/>
            <person name="Singh N.K."/>
            <person name="Venkateswaran K."/>
            <person name="Lonappan A.M."/>
            <person name="Hallahan B."/>
            <person name="Tuohy A."/>
            <person name="Burke L."/>
            <person name="Kovarova A."/>
            <person name="Miliotis G."/>
        </authorList>
    </citation>
    <scope>NUCLEOTIDE SEQUENCE [LARGE SCALE GENOMIC DNA]</scope>
    <source>
        <strain evidence="19 20">GABEKP28</strain>
    </source>
</reference>
<dbReference type="NCBIfam" id="TIGR01418">
    <property type="entry name" value="PEP_synth"/>
    <property type="match status" value="1"/>
</dbReference>
<keyword evidence="12 15" id="KW-0460">Magnesium</keyword>
<evidence type="ECO:0000313" key="20">
    <source>
        <dbReference type="Proteomes" id="UP001211544"/>
    </source>
</evidence>
<evidence type="ECO:0000256" key="9">
    <source>
        <dbReference type="ARBA" id="ARBA00022741"/>
    </source>
</evidence>
<dbReference type="InterPro" id="IPR000121">
    <property type="entry name" value="PEP_util_C"/>
</dbReference>
<dbReference type="Gene3D" id="3.20.20.60">
    <property type="entry name" value="Phosphoenolpyruvate-binding domains"/>
    <property type="match status" value="1"/>
</dbReference>
<dbReference type="Gene3D" id="3.30.470.20">
    <property type="entry name" value="ATP-grasp fold, B domain"/>
    <property type="match status" value="1"/>
</dbReference>
<name>A0AAJ5U7X8_9GAMM</name>
<evidence type="ECO:0000256" key="11">
    <source>
        <dbReference type="ARBA" id="ARBA00022840"/>
    </source>
</evidence>
<comment type="cofactor">
    <cofactor evidence="1 15">
        <name>Mg(2+)</name>
        <dbReference type="ChEBI" id="CHEBI:18420"/>
    </cofactor>
</comment>
<dbReference type="Pfam" id="PF02896">
    <property type="entry name" value="PEP-utilizers_C"/>
    <property type="match status" value="1"/>
</dbReference>
<evidence type="ECO:0000256" key="2">
    <source>
        <dbReference type="ARBA" id="ARBA00002988"/>
    </source>
</evidence>
<dbReference type="PIRSF" id="PIRSF000854">
    <property type="entry name" value="PEP_synthase"/>
    <property type="match status" value="1"/>
</dbReference>
<dbReference type="InterPro" id="IPR006319">
    <property type="entry name" value="PEP_synth"/>
</dbReference>
<dbReference type="PROSITE" id="PS00370">
    <property type="entry name" value="PEP_ENZYMES_PHOS_SITE"/>
    <property type="match status" value="1"/>
</dbReference>
<accession>A0AAJ5U7X8</accession>
<dbReference type="PANTHER" id="PTHR43030:SF1">
    <property type="entry name" value="PHOSPHOENOLPYRUVATE SYNTHASE"/>
    <property type="match status" value="1"/>
</dbReference>
<keyword evidence="8 15" id="KW-0479">Metal-binding</keyword>
<dbReference type="InterPro" id="IPR015813">
    <property type="entry name" value="Pyrv/PenolPyrv_kinase-like_dom"/>
</dbReference>
<dbReference type="GO" id="GO:0046872">
    <property type="term" value="F:metal ion binding"/>
    <property type="evidence" value="ECO:0007669"/>
    <property type="project" value="UniProtKB-KW"/>
</dbReference>
<evidence type="ECO:0000256" key="1">
    <source>
        <dbReference type="ARBA" id="ARBA00001946"/>
    </source>
</evidence>
<keyword evidence="10 15" id="KW-0418">Kinase</keyword>
<comment type="function">
    <text evidence="2 15">Catalyzes the phosphorylation of pyruvate to phosphoenolpyruvate.</text>
</comment>
<dbReference type="EC" id="2.7.9.2" evidence="5 15"/>
<dbReference type="EMBL" id="CP104758">
    <property type="protein sequence ID" value="WBG89421.1"/>
    <property type="molecule type" value="Genomic_DNA"/>
</dbReference>
<dbReference type="InterPro" id="IPR008279">
    <property type="entry name" value="PEP-util_enz_mobile_dom"/>
</dbReference>
<dbReference type="FunFam" id="3.50.30.10:FF:000002">
    <property type="entry name" value="Phosphoenolpyruvate synthase"/>
    <property type="match status" value="1"/>
</dbReference>
<evidence type="ECO:0000256" key="5">
    <source>
        <dbReference type="ARBA" id="ARBA00011996"/>
    </source>
</evidence>
<sequence length="794" mass="87595">MSITGEQPLVLWYNQLGMHDVDRVGGKNASLGEMITNLSSLGVSVPNGYATTSYAFNQFLDQSGLNQRIYDLLDKTNIDDVDELAKAGKQIRQWVVDTPFQPELEAAIREAYEQLSSDDAEASFAVRSSATAEDMPDASFAGQQETFLNVQGFDAVMIAVKHVYASLFNDRAISYRVHQGYDHRGVALSAGIQRMVRSDLASSGVMFTIDTESGFDQVVFITSAFGLGEMVVQGAVNPDEFYVHKPTLAADRPAIVRRNMGSKKIRMVYADSQSHGEQVRIEDVPETERDRFSLTDEEVEALARQAVLIEQHYKRPMDIEWAKDGHTGKLFIVQARPETVRSNGQVMERYNLQGKGSVVVEGRAIGHRIGAGEVKVIHDISEMNRIEKGDVLVTDMTDPDWEPIMKKASAIVTNRGGRTCHAAIIARELGIPAVVGCGDATDRLKDGNKVTVSCAEGDTGYVYNDLLDFEVTSSQVDEMPALPLKIMMNVGNPDRAFDFACLPNEGVGLARLEFIINRMIGVHPKALLEFDQQTPELQQQIRTMMKGFDNPVEFYIARLTEGIATLGAAFAPKRVIVRLSDFKSNEYANLVGGERYEPEEENPMLGFRGAGRYVSDSFRDCFALECEAVKRVRNEMGLTNVEIMVPFVRTVAQAQAVVEELERQGLKRGENGLKIIMMCEIPSNALLAEQFLEHFDGFSIGSNDMTQLALGLDRDSGVVSALFDERNDAVKALLSMAIQAAKKQGKYVGICGQGPSDHQDFAAWLMEEGIDSLSLNPDTVVETWLSLAELSKSA</sequence>
<keyword evidence="9 15" id="KW-0547">Nucleotide-binding</keyword>
<comment type="similarity">
    <text evidence="4 15">Belongs to the PEP-utilizing enzyme family.</text>
</comment>
<dbReference type="InterPro" id="IPR002192">
    <property type="entry name" value="PPDK_AMP/ATP-bd"/>
</dbReference>
<evidence type="ECO:0000256" key="6">
    <source>
        <dbReference type="ARBA" id="ARBA00021623"/>
    </source>
</evidence>
<comment type="catalytic activity">
    <reaction evidence="14 15">
        <text>pyruvate + ATP + H2O = phosphoenolpyruvate + AMP + phosphate + 2 H(+)</text>
        <dbReference type="Rhea" id="RHEA:11364"/>
        <dbReference type="ChEBI" id="CHEBI:15361"/>
        <dbReference type="ChEBI" id="CHEBI:15377"/>
        <dbReference type="ChEBI" id="CHEBI:15378"/>
        <dbReference type="ChEBI" id="CHEBI:30616"/>
        <dbReference type="ChEBI" id="CHEBI:43474"/>
        <dbReference type="ChEBI" id="CHEBI:58702"/>
        <dbReference type="ChEBI" id="CHEBI:456215"/>
        <dbReference type="EC" id="2.7.9.2"/>
    </reaction>
</comment>
<dbReference type="FunFam" id="3.20.20.60:FF:000010">
    <property type="entry name" value="Phosphoenolpyruvate synthase"/>
    <property type="match status" value="1"/>
</dbReference>
<dbReference type="SUPFAM" id="SSF51621">
    <property type="entry name" value="Phosphoenolpyruvate/pyruvate domain"/>
    <property type="match status" value="1"/>
</dbReference>
<evidence type="ECO:0000259" key="17">
    <source>
        <dbReference type="Pfam" id="PF01326"/>
    </source>
</evidence>
<dbReference type="FunFam" id="3.30.470.20:FF:000017">
    <property type="entry name" value="Phosphoenolpyruvate synthase"/>
    <property type="match status" value="1"/>
</dbReference>
<dbReference type="GO" id="GO:0008986">
    <property type="term" value="F:pyruvate, water dikinase activity"/>
    <property type="evidence" value="ECO:0007669"/>
    <property type="project" value="UniProtKB-EC"/>
</dbReference>
<feature type="domain" description="PEP-utilising enzyme mobile" evidence="16">
    <location>
        <begin position="386"/>
        <end position="457"/>
    </location>
</feature>
<dbReference type="GO" id="GO:0005524">
    <property type="term" value="F:ATP binding"/>
    <property type="evidence" value="ECO:0007669"/>
    <property type="project" value="UniProtKB-KW"/>
</dbReference>
<evidence type="ECO:0000256" key="12">
    <source>
        <dbReference type="ARBA" id="ARBA00022842"/>
    </source>
</evidence>
<evidence type="ECO:0000256" key="15">
    <source>
        <dbReference type="PIRNR" id="PIRNR000854"/>
    </source>
</evidence>
<dbReference type="SUPFAM" id="SSF56059">
    <property type="entry name" value="Glutathione synthetase ATP-binding domain-like"/>
    <property type="match status" value="1"/>
</dbReference>
<keyword evidence="20" id="KW-1185">Reference proteome</keyword>
<dbReference type="Pfam" id="PF00391">
    <property type="entry name" value="PEP-utilizers"/>
    <property type="match status" value="1"/>
</dbReference>
<feature type="domain" description="PEP-utilising enzyme C-terminal" evidence="18">
    <location>
        <begin position="484"/>
        <end position="787"/>
    </location>
</feature>
<dbReference type="Gene3D" id="3.50.30.10">
    <property type="entry name" value="Phosphohistidine domain"/>
    <property type="match status" value="1"/>
</dbReference>
<evidence type="ECO:0000256" key="7">
    <source>
        <dbReference type="ARBA" id="ARBA00022679"/>
    </source>
</evidence>
<dbReference type="KEGG" id="kpie:N5580_09825"/>
<comment type="pathway">
    <text evidence="3 15">Carbohydrate biosynthesis; gluconeogenesis.</text>
</comment>
<evidence type="ECO:0000256" key="10">
    <source>
        <dbReference type="ARBA" id="ARBA00022777"/>
    </source>
</evidence>
<evidence type="ECO:0000259" key="18">
    <source>
        <dbReference type="Pfam" id="PF02896"/>
    </source>
</evidence>
<dbReference type="InterPro" id="IPR013815">
    <property type="entry name" value="ATP_grasp_subdomain_1"/>
</dbReference>
<dbReference type="FunFam" id="3.30.1490.20:FF:000010">
    <property type="entry name" value="Phosphoenolpyruvate synthase"/>
    <property type="match status" value="1"/>
</dbReference>
<proteinExistence type="inferred from homology"/>
<dbReference type="SUPFAM" id="SSF52009">
    <property type="entry name" value="Phosphohistidine domain"/>
    <property type="match status" value="1"/>
</dbReference>
<organism evidence="19 20">
    <name type="scientific">Pantoea piersonii</name>
    <dbReference type="NCBI Taxonomy" id="2364647"/>
    <lineage>
        <taxon>Bacteria</taxon>
        <taxon>Pseudomonadati</taxon>
        <taxon>Pseudomonadota</taxon>
        <taxon>Gammaproteobacteria</taxon>
        <taxon>Enterobacterales</taxon>
        <taxon>Erwiniaceae</taxon>
        <taxon>Pantoea</taxon>
    </lineage>
</organism>